<reference evidence="2 3" key="1">
    <citation type="submission" date="2016-06" db="EMBL/GenBank/DDBJ databases">
        <title>Genome sequence of halotolerant plant growth promoting strain of Halomonas elongata HEK1 isolated from salterns of Rann of Kutch, Gujarat, India.</title>
        <authorList>
            <person name="Gaba S."/>
            <person name="Singh R.N."/>
            <person name="Abrol S."/>
            <person name="Kaushik R."/>
            <person name="Saxena A.K."/>
        </authorList>
    </citation>
    <scope>NUCLEOTIDE SEQUENCE [LARGE SCALE GENOMIC DNA]</scope>
    <source>
        <strain evidence="2 3">HEK1</strain>
    </source>
</reference>
<dbReference type="EMBL" id="MAJD01000002">
    <property type="protein sequence ID" value="OBX33957.1"/>
    <property type="molecule type" value="Genomic_DNA"/>
</dbReference>
<name>A0A1B8NVF2_HALEL</name>
<feature type="transmembrane region" description="Helical" evidence="1">
    <location>
        <begin position="49"/>
        <end position="71"/>
    </location>
</feature>
<gene>
    <name evidence="2" type="ORF">A8U91_03001</name>
</gene>
<dbReference type="Proteomes" id="UP000092504">
    <property type="component" value="Unassembled WGS sequence"/>
</dbReference>
<evidence type="ECO:0000256" key="1">
    <source>
        <dbReference type="SAM" id="Phobius"/>
    </source>
</evidence>
<evidence type="ECO:0008006" key="4">
    <source>
        <dbReference type="Google" id="ProtNLM"/>
    </source>
</evidence>
<feature type="transmembrane region" description="Helical" evidence="1">
    <location>
        <begin position="26"/>
        <end position="43"/>
    </location>
</feature>
<organism evidence="2 3">
    <name type="scientific">Halomonas elongata</name>
    <dbReference type="NCBI Taxonomy" id="2746"/>
    <lineage>
        <taxon>Bacteria</taxon>
        <taxon>Pseudomonadati</taxon>
        <taxon>Pseudomonadota</taxon>
        <taxon>Gammaproteobacteria</taxon>
        <taxon>Oceanospirillales</taxon>
        <taxon>Halomonadaceae</taxon>
        <taxon>Halomonas</taxon>
    </lineage>
</organism>
<keyword evidence="1" id="KW-0812">Transmembrane</keyword>
<keyword evidence="1" id="KW-0472">Membrane</keyword>
<sequence length="116" mass="12723">MIGAAYTSVSFAPVFKRDLSDAGRNRITVIFIAISLAVFLLLGTPPAALLVFAGGFNGLILPLGLTIFMYVGWCRRDLMDHYAYPRWLLVLGSITCLLTWYMGIESIGPIFAFLSA</sequence>
<keyword evidence="1" id="KW-1133">Transmembrane helix</keyword>
<accession>A0A1B8NVF2</accession>
<comment type="caution">
    <text evidence="2">The sequence shown here is derived from an EMBL/GenBank/DDBJ whole genome shotgun (WGS) entry which is preliminary data.</text>
</comment>
<proteinExistence type="predicted"/>
<evidence type="ECO:0000313" key="3">
    <source>
        <dbReference type="Proteomes" id="UP000092504"/>
    </source>
</evidence>
<dbReference type="PATRIC" id="fig|2746.7.peg.3085"/>
<feature type="transmembrane region" description="Helical" evidence="1">
    <location>
        <begin position="83"/>
        <end position="104"/>
    </location>
</feature>
<evidence type="ECO:0000313" key="2">
    <source>
        <dbReference type="EMBL" id="OBX33957.1"/>
    </source>
</evidence>
<protein>
    <recommendedName>
        <fullName evidence="4">Divalent metal cation transporter MntH</fullName>
    </recommendedName>
</protein>
<dbReference type="AlphaFoldDB" id="A0A1B8NVF2"/>